<dbReference type="PANTHER" id="PTHR43586">
    <property type="entry name" value="CYSTEINE DESULFURASE"/>
    <property type="match status" value="1"/>
</dbReference>
<evidence type="ECO:0000313" key="11">
    <source>
        <dbReference type="Proteomes" id="UP000230000"/>
    </source>
</evidence>
<comment type="similarity">
    <text evidence="3 8">Belongs to the class-V pyridoxal-phosphate-dependent aminotransferase family. Csd subfamily.</text>
</comment>
<comment type="function">
    <text evidence="2 8">Catalyzes the removal of elemental sulfur and selenium atoms from L-cysteine, L-cystine, L-selenocysteine, and L-selenocystine to produce L-alanine.</text>
</comment>
<evidence type="ECO:0000256" key="7">
    <source>
        <dbReference type="RuleBase" id="RU004504"/>
    </source>
</evidence>
<dbReference type="PANTHER" id="PTHR43586:SF8">
    <property type="entry name" value="CYSTEINE DESULFURASE 1, CHLOROPLASTIC"/>
    <property type="match status" value="1"/>
</dbReference>
<comment type="catalytic activity">
    <reaction evidence="6 8">
        <text>(sulfur carrier)-H + L-cysteine = (sulfur carrier)-SH + L-alanine</text>
        <dbReference type="Rhea" id="RHEA:43892"/>
        <dbReference type="Rhea" id="RHEA-COMP:14737"/>
        <dbReference type="Rhea" id="RHEA-COMP:14739"/>
        <dbReference type="ChEBI" id="CHEBI:29917"/>
        <dbReference type="ChEBI" id="CHEBI:35235"/>
        <dbReference type="ChEBI" id="CHEBI:57972"/>
        <dbReference type="ChEBI" id="CHEBI:64428"/>
        <dbReference type="EC" id="2.8.1.7"/>
    </reaction>
</comment>
<comment type="caution">
    <text evidence="10">The sequence shown here is derived from an EMBL/GenBank/DDBJ whole genome shotgun (WGS) entry which is preliminary data.</text>
</comment>
<evidence type="ECO:0000256" key="6">
    <source>
        <dbReference type="ARBA" id="ARBA00050776"/>
    </source>
</evidence>
<dbReference type="PIRSF" id="PIRSF005572">
    <property type="entry name" value="NifS"/>
    <property type="match status" value="1"/>
</dbReference>
<dbReference type="EC" id="2.8.1.7" evidence="8"/>
<evidence type="ECO:0000256" key="1">
    <source>
        <dbReference type="ARBA" id="ARBA00001933"/>
    </source>
</evidence>
<accession>A0A2M9CU92</accession>
<dbReference type="OrthoDB" id="9804366at2"/>
<reference evidence="10 11" key="1">
    <citation type="submission" date="2017-11" db="EMBL/GenBank/DDBJ databases">
        <title>Genomic Encyclopedia of Archaeal and Bacterial Type Strains, Phase II (KMG-II): From Individual Species to Whole Genera.</title>
        <authorList>
            <person name="Goeker M."/>
        </authorList>
    </citation>
    <scope>NUCLEOTIDE SEQUENCE [LARGE SCALE GENOMIC DNA]</scope>
    <source>
        <strain evidence="10 11">DSM 27268</strain>
    </source>
</reference>
<dbReference type="InterPro" id="IPR000192">
    <property type="entry name" value="Aminotrans_V_dom"/>
</dbReference>
<dbReference type="GO" id="GO:0016829">
    <property type="term" value="F:lyase activity"/>
    <property type="evidence" value="ECO:0007669"/>
    <property type="project" value="UniProtKB-KW"/>
</dbReference>
<dbReference type="GO" id="GO:0030170">
    <property type="term" value="F:pyridoxal phosphate binding"/>
    <property type="evidence" value="ECO:0007669"/>
    <property type="project" value="UniProtKB-UniRule"/>
</dbReference>
<evidence type="ECO:0000313" key="10">
    <source>
        <dbReference type="EMBL" id="PJJ75487.1"/>
    </source>
</evidence>
<dbReference type="GO" id="GO:0006534">
    <property type="term" value="P:cysteine metabolic process"/>
    <property type="evidence" value="ECO:0007669"/>
    <property type="project" value="UniProtKB-UniRule"/>
</dbReference>
<protein>
    <recommendedName>
        <fullName evidence="8">Cysteine desulfurase</fullName>
        <ecNumber evidence="8">2.8.1.7</ecNumber>
    </recommendedName>
</protein>
<keyword evidence="4 8" id="KW-0808">Transferase</keyword>
<organism evidence="10 11">
    <name type="scientific">Thermoflavifilum aggregans</name>
    <dbReference type="NCBI Taxonomy" id="454188"/>
    <lineage>
        <taxon>Bacteria</taxon>
        <taxon>Pseudomonadati</taxon>
        <taxon>Bacteroidota</taxon>
        <taxon>Chitinophagia</taxon>
        <taxon>Chitinophagales</taxon>
        <taxon>Chitinophagaceae</taxon>
        <taxon>Thermoflavifilum</taxon>
    </lineage>
</organism>
<comment type="cofactor">
    <cofactor evidence="1 7">
        <name>pyridoxal 5'-phosphate</name>
        <dbReference type="ChEBI" id="CHEBI:597326"/>
    </cofactor>
</comment>
<dbReference type="AlphaFoldDB" id="A0A2M9CU92"/>
<dbReference type="RefSeq" id="WP_100314089.1">
    <property type="nucleotide sequence ID" value="NZ_PGFG01000001.1"/>
</dbReference>
<sequence length="415" mass="46307">MNTLSTISAFTYQHKQIADYFPALQQKVYGQPLIYFDNAATTQKPQSVIDAIARYYSTINSNVHRGVHYLSQLATEASEETRRRVARFINARHTHEIIFTRGTTESINLVANSYSKAFLKPGDNVVISAMEHHSNIVPWQIACEDHGATLRVIPMNERGELLLDELDHLLDEHTRMLAITWISNSLGTVNPVREIIEKAHQLNIPVLIDAAQAAPHIPIDVQAIDCDFLAFSGHKMYGPTGIGVLYGKEQWLDRMPPYQGGGEMIKSVRFEKTEYNDLPFKFEAGTPHIEGTVCLQAALDFLESLPLADAYAYEQQLLEYATRQVSQVPGLRIIGQAAEKASILSFIIADTHPYDVGVLLDKMGIAVRTGHHCTQPVMDFFGIPGTVRVTLAVYNTPAEIDRLTTCLDKALSMLK</sequence>
<dbReference type="GO" id="GO:0031071">
    <property type="term" value="F:cysteine desulfurase activity"/>
    <property type="evidence" value="ECO:0007669"/>
    <property type="project" value="UniProtKB-UniRule"/>
</dbReference>
<dbReference type="Gene3D" id="3.90.1150.10">
    <property type="entry name" value="Aspartate Aminotransferase, domain 1"/>
    <property type="match status" value="1"/>
</dbReference>
<dbReference type="CDD" id="cd06453">
    <property type="entry name" value="SufS_like"/>
    <property type="match status" value="1"/>
</dbReference>
<dbReference type="InterPro" id="IPR015424">
    <property type="entry name" value="PyrdxlP-dep_Trfase"/>
</dbReference>
<evidence type="ECO:0000256" key="5">
    <source>
        <dbReference type="ARBA" id="ARBA00022898"/>
    </source>
</evidence>
<keyword evidence="11" id="KW-1185">Reference proteome</keyword>
<dbReference type="PROSITE" id="PS00595">
    <property type="entry name" value="AA_TRANSFER_CLASS_5"/>
    <property type="match status" value="1"/>
</dbReference>
<dbReference type="SUPFAM" id="SSF53383">
    <property type="entry name" value="PLP-dependent transferases"/>
    <property type="match status" value="1"/>
</dbReference>
<gene>
    <name evidence="10" type="ORF">BXY57_1066</name>
</gene>
<dbReference type="InterPro" id="IPR010970">
    <property type="entry name" value="Cys_dSase_SufS"/>
</dbReference>
<keyword evidence="5 8" id="KW-0663">Pyridoxal phosphate</keyword>
<name>A0A2M9CU92_9BACT</name>
<dbReference type="InterPro" id="IPR015421">
    <property type="entry name" value="PyrdxlP-dep_Trfase_major"/>
</dbReference>
<dbReference type="NCBIfam" id="TIGR01979">
    <property type="entry name" value="sufS"/>
    <property type="match status" value="1"/>
</dbReference>
<dbReference type="InterPro" id="IPR016454">
    <property type="entry name" value="Cysteine_dSase"/>
</dbReference>
<dbReference type="EMBL" id="PGFG01000001">
    <property type="protein sequence ID" value="PJJ75487.1"/>
    <property type="molecule type" value="Genomic_DNA"/>
</dbReference>
<evidence type="ECO:0000259" key="9">
    <source>
        <dbReference type="Pfam" id="PF00266"/>
    </source>
</evidence>
<dbReference type="Pfam" id="PF00266">
    <property type="entry name" value="Aminotran_5"/>
    <property type="match status" value="1"/>
</dbReference>
<proteinExistence type="inferred from homology"/>
<evidence type="ECO:0000256" key="3">
    <source>
        <dbReference type="ARBA" id="ARBA00010447"/>
    </source>
</evidence>
<evidence type="ECO:0000256" key="2">
    <source>
        <dbReference type="ARBA" id="ARBA00002824"/>
    </source>
</evidence>
<evidence type="ECO:0000256" key="4">
    <source>
        <dbReference type="ARBA" id="ARBA00022679"/>
    </source>
</evidence>
<feature type="domain" description="Aminotransferase class V" evidence="9">
    <location>
        <begin position="34"/>
        <end position="403"/>
    </location>
</feature>
<dbReference type="InterPro" id="IPR015422">
    <property type="entry name" value="PyrdxlP-dep_Trfase_small"/>
</dbReference>
<dbReference type="Proteomes" id="UP000230000">
    <property type="component" value="Unassembled WGS sequence"/>
</dbReference>
<dbReference type="InterPro" id="IPR020578">
    <property type="entry name" value="Aminotrans_V_PyrdxlP_BS"/>
</dbReference>
<keyword evidence="10" id="KW-0456">Lyase</keyword>
<dbReference type="Gene3D" id="3.40.640.10">
    <property type="entry name" value="Type I PLP-dependent aspartate aminotransferase-like (Major domain)"/>
    <property type="match status" value="1"/>
</dbReference>
<evidence type="ECO:0000256" key="8">
    <source>
        <dbReference type="RuleBase" id="RU004506"/>
    </source>
</evidence>